<proteinExistence type="inferred from homology"/>
<comment type="caution">
    <text evidence="6">The sequence shown here is derived from an EMBL/GenBank/DDBJ whole genome shotgun (WGS) entry which is preliminary data.</text>
</comment>
<dbReference type="PANTHER" id="PTHR43008">
    <property type="entry name" value="BENZIL REDUCTASE"/>
    <property type="match status" value="1"/>
</dbReference>
<feature type="compositionally biased region" description="Basic and acidic residues" evidence="5">
    <location>
        <begin position="220"/>
        <end position="235"/>
    </location>
</feature>
<comment type="similarity">
    <text evidence="1 4">Belongs to the short-chain dehydrogenases/reductases (SDR) family.</text>
</comment>
<keyword evidence="7" id="KW-1185">Reference proteome</keyword>
<feature type="region of interest" description="Disordered" evidence="5">
    <location>
        <begin position="216"/>
        <end position="236"/>
    </location>
</feature>
<evidence type="ECO:0000256" key="4">
    <source>
        <dbReference type="RuleBase" id="RU000363"/>
    </source>
</evidence>
<reference evidence="6 7" key="1">
    <citation type="submission" date="2024-01" db="EMBL/GenBank/DDBJ databases">
        <authorList>
            <person name="Allen C."/>
            <person name="Tagirdzhanova G."/>
        </authorList>
    </citation>
    <scope>NUCLEOTIDE SEQUENCE [LARGE SCALE GENOMIC DNA]</scope>
</reference>
<dbReference type="InterPro" id="IPR020904">
    <property type="entry name" value="Sc_DH/Rdtase_CS"/>
</dbReference>
<dbReference type="Proteomes" id="UP001642405">
    <property type="component" value="Unassembled WGS sequence"/>
</dbReference>
<evidence type="ECO:0000256" key="1">
    <source>
        <dbReference type="ARBA" id="ARBA00006484"/>
    </source>
</evidence>
<dbReference type="InterPro" id="IPR002347">
    <property type="entry name" value="SDR_fam"/>
</dbReference>
<organism evidence="6 7">
    <name type="scientific">Sporothrix curviconia</name>
    <dbReference type="NCBI Taxonomy" id="1260050"/>
    <lineage>
        <taxon>Eukaryota</taxon>
        <taxon>Fungi</taxon>
        <taxon>Dikarya</taxon>
        <taxon>Ascomycota</taxon>
        <taxon>Pezizomycotina</taxon>
        <taxon>Sordariomycetes</taxon>
        <taxon>Sordariomycetidae</taxon>
        <taxon>Ophiostomatales</taxon>
        <taxon>Ophiostomataceae</taxon>
        <taxon>Sporothrix</taxon>
    </lineage>
</organism>
<keyword evidence="2" id="KW-0521">NADP</keyword>
<accession>A0ABP0AQ35</accession>
<dbReference type="Pfam" id="PF00106">
    <property type="entry name" value="adh_short"/>
    <property type="match status" value="1"/>
</dbReference>
<evidence type="ECO:0000313" key="7">
    <source>
        <dbReference type="Proteomes" id="UP001642405"/>
    </source>
</evidence>
<protein>
    <submittedName>
        <fullName evidence="6">Uncharacterized protein</fullName>
    </submittedName>
</protein>
<dbReference type="Gene3D" id="3.40.50.720">
    <property type="entry name" value="NAD(P)-binding Rossmann-like Domain"/>
    <property type="match status" value="1"/>
</dbReference>
<dbReference type="PRINTS" id="PR00081">
    <property type="entry name" value="GDHRDH"/>
</dbReference>
<dbReference type="PANTHER" id="PTHR43008:SF7">
    <property type="entry name" value="SHORT CHAIN DEHYDROGENASE_REDUCTASE (AFU_ORTHOLOGUE AFUA_2G00830)"/>
    <property type="match status" value="1"/>
</dbReference>
<dbReference type="PRINTS" id="PR00080">
    <property type="entry name" value="SDRFAMILY"/>
</dbReference>
<dbReference type="SUPFAM" id="SSF51735">
    <property type="entry name" value="NAD(P)-binding Rossmann-fold domains"/>
    <property type="match status" value="1"/>
</dbReference>
<evidence type="ECO:0000256" key="2">
    <source>
        <dbReference type="ARBA" id="ARBA00022857"/>
    </source>
</evidence>
<evidence type="ECO:0000256" key="3">
    <source>
        <dbReference type="ARBA" id="ARBA00023002"/>
    </source>
</evidence>
<dbReference type="PROSITE" id="PS00061">
    <property type="entry name" value="ADH_SHORT"/>
    <property type="match status" value="1"/>
</dbReference>
<dbReference type="EMBL" id="CAWUHB010000002">
    <property type="protein sequence ID" value="CAK7209382.1"/>
    <property type="molecule type" value="Genomic_DNA"/>
</dbReference>
<sequence length="316" mass="33647">MSVFKAGNTAVITGGASGIGLALAAKCLASGMHVLVADKDAATLAAAPKHAAQLAGNSSSSTGSLTTHTLDVSKPDDWKALKEAVDAASGPLKGRINLLALNAGVGGRTPWTDIDAFHRILDVNLWGVIHGIATLLPSVHATAGGSDAPETAIVVTGSKQGITNPPGTSPAYNASKAAVKSLTEQLAFDLDKKQTTHKKTTVHLLVPGWTFTGLGGNDPIKQHGDNAEQRPKKPDGAWWPEQVVEYLTDAMKENKFYVICPDNDVTEEMDRKRILWSAGDVTEGREPLSRWRPDYKDAVDAWMKKQIYIGGYTRCN</sequence>
<keyword evidence="3" id="KW-0560">Oxidoreductase</keyword>
<dbReference type="InterPro" id="IPR036291">
    <property type="entry name" value="NAD(P)-bd_dom_sf"/>
</dbReference>
<name>A0ABP0AQ35_9PEZI</name>
<evidence type="ECO:0000313" key="6">
    <source>
        <dbReference type="EMBL" id="CAK7209382.1"/>
    </source>
</evidence>
<evidence type="ECO:0000256" key="5">
    <source>
        <dbReference type="SAM" id="MobiDB-lite"/>
    </source>
</evidence>
<gene>
    <name evidence="6" type="ORF">SCUCBS95973_000420</name>
</gene>
<dbReference type="CDD" id="cd05233">
    <property type="entry name" value="SDR_c"/>
    <property type="match status" value="1"/>
</dbReference>